<dbReference type="EMBL" id="CAXAQS010000944">
    <property type="protein sequence ID" value="CAK9253873.1"/>
    <property type="molecule type" value="Genomic_DNA"/>
</dbReference>
<gene>
    <name evidence="4" type="ORF">CSSPJE1EN1_LOCUS29251</name>
</gene>
<keyword evidence="2" id="KW-0472">Membrane</keyword>
<feature type="transmembrane region" description="Helical" evidence="2">
    <location>
        <begin position="516"/>
        <end position="535"/>
    </location>
</feature>
<reference evidence="4" key="1">
    <citation type="submission" date="2024-02" db="EMBL/GenBank/DDBJ databases">
        <authorList>
            <consortium name="ELIXIR-Norway"/>
            <consortium name="Elixir Norway"/>
        </authorList>
    </citation>
    <scope>NUCLEOTIDE SEQUENCE</scope>
</reference>
<dbReference type="Proteomes" id="UP001497444">
    <property type="component" value="Unassembled WGS sequence"/>
</dbReference>
<dbReference type="Pfam" id="PF02517">
    <property type="entry name" value="Rce1-like"/>
    <property type="match status" value="1"/>
</dbReference>
<evidence type="ECO:0000259" key="3">
    <source>
        <dbReference type="Pfam" id="PF02517"/>
    </source>
</evidence>
<feature type="transmembrane region" description="Helical" evidence="2">
    <location>
        <begin position="292"/>
        <end position="315"/>
    </location>
</feature>
<feature type="transmembrane region" description="Helical" evidence="2">
    <location>
        <begin position="327"/>
        <end position="347"/>
    </location>
</feature>
<sequence length="572" mass="61418">MPGSATRLLNARPRSGGISCDGGFGWSGAAGLNGLAANAASSVSWPKDSDHRRLSSDNGAVESSSSSSAVGGAGLSSSDVSSRASSSSCSAASFSCRVQESKSRGRRRRISNLAWYSQQQQLGYSCGIIKQSGYYQGSADCLLMTISSLSSSSSSSSSHTCLETTSTIQLAGTRNPSALLCGGLASRSCCGAMGFQGSGLLSLPLGLKRVQQQQQQQKRRNTHTNHSQMAPVHALGTSGQDKSDDMKKMGEAGEMQEALEGKWHAELSHATRNTVGDQSEASWEQMGMVFRVVYAVAMYGGLAFAGSLICNFTGVDLWGGFDLSPQVITTGFGYAVPPMMVLLFILEDEIVKNCGAARAIRDVEDEELMDFFVGMSPWQFPFVVAAGAVAEELFFRVSIQGGLAHAFQVSDKGMSETTIGLVSLTGVIPMFVPFAHLFAAVLTAALTGSMYYVISSPKDPKYVVAPAIHGPNNRRDIKARVEAWYARRQQKKIYSPLVESLLALYLGFEWMHTGNILAPIITHTLYSLVIVGNGLRRIHDNRAKLRQRVNKITGQQRLASLEGREFGPEKIN</sequence>
<evidence type="ECO:0000313" key="4">
    <source>
        <dbReference type="EMBL" id="CAK9253873.1"/>
    </source>
</evidence>
<dbReference type="InterPro" id="IPR003675">
    <property type="entry name" value="Rce1/LyrA-like_dom"/>
</dbReference>
<dbReference type="PANTHER" id="PTHR36736:SF1">
    <property type="entry name" value="OS03G0100030 PROTEIN"/>
    <property type="match status" value="1"/>
</dbReference>
<name>A0ABP0VJ42_9BRYO</name>
<keyword evidence="2" id="KW-0812">Transmembrane</keyword>
<evidence type="ECO:0000256" key="1">
    <source>
        <dbReference type="SAM" id="MobiDB-lite"/>
    </source>
</evidence>
<keyword evidence="2" id="KW-1133">Transmembrane helix</keyword>
<proteinExistence type="predicted"/>
<evidence type="ECO:0000256" key="2">
    <source>
        <dbReference type="SAM" id="Phobius"/>
    </source>
</evidence>
<feature type="region of interest" description="Disordered" evidence="1">
    <location>
        <begin position="45"/>
        <end position="73"/>
    </location>
</feature>
<evidence type="ECO:0000313" key="5">
    <source>
        <dbReference type="Proteomes" id="UP001497444"/>
    </source>
</evidence>
<protein>
    <recommendedName>
        <fullName evidence="3">CAAX prenyl protease 2/Lysostaphin resistance protein A-like domain-containing protein</fullName>
    </recommendedName>
</protein>
<comment type="caution">
    <text evidence="4">The sequence shown here is derived from an EMBL/GenBank/DDBJ whole genome shotgun (WGS) entry which is preliminary data.</text>
</comment>
<organism evidence="4 5">
    <name type="scientific">Sphagnum jensenii</name>
    <dbReference type="NCBI Taxonomy" id="128206"/>
    <lineage>
        <taxon>Eukaryota</taxon>
        <taxon>Viridiplantae</taxon>
        <taxon>Streptophyta</taxon>
        <taxon>Embryophyta</taxon>
        <taxon>Bryophyta</taxon>
        <taxon>Sphagnophytina</taxon>
        <taxon>Sphagnopsida</taxon>
        <taxon>Sphagnales</taxon>
        <taxon>Sphagnaceae</taxon>
        <taxon>Sphagnum</taxon>
    </lineage>
</organism>
<feature type="region of interest" description="Disordered" evidence="1">
    <location>
        <begin position="211"/>
        <end position="248"/>
    </location>
</feature>
<dbReference type="PANTHER" id="PTHR36736">
    <property type="entry name" value="OS03G0100030 PROTEIN"/>
    <property type="match status" value="1"/>
</dbReference>
<keyword evidence="5" id="KW-1185">Reference proteome</keyword>
<feature type="compositionally biased region" description="Low complexity" evidence="1">
    <location>
        <begin position="56"/>
        <end position="73"/>
    </location>
</feature>
<accession>A0ABP0VJ42</accession>
<feature type="domain" description="CAAX prenyl protease 2/Lysostaphin resistance protein A-like" evidence="3">
    <location>
        <begin position="376"/>
        <end position="528"/>
    </location>
</feature>